<dbReference type="AlphaFoldDB" id="A0A8J7GBE9"/>
<dbReference type="PANTHER" id="PTHR30466:SF1">
    <property type="entry name" value="FMN REDUCTASE (NADH) RUTF"/>
    <property type="match status" value="1"/>
</dbReference>
<dbReference type="EMBL" id="JADOUF010000001">
    <property type="protein sequence ID" value="MBG6134351.1"/>
    <property type="molecule type" value="Genomic_DNA"/>
</dbReference>
<dbReference type="PANTHER" id="PTHR30466">
    <property type="entry name" value="FLAVIN REDUCTASE"/>
    <property type="match status" value="1"/>
</dbReference>
<dbReference type="InterPro" id="IPR012349">
    <property type="entry name" value="Split_barrel_FMN-bd"/>
</dbReference>
<evidence type="ECO:0000313" key="4">
    <source>
        <dbReference type="Proteomes" id="UP000622552"/>
    </source>
</evidence>
<dbReference type="InterPro" id="IPR050268">
    <property type="entry name" value="NADH-dep_flavin_reductase"/>
</dbReference>
<sequence length="176" mass="18752">MTVRPHPLPQVGRSAPSPDLGLAAAFRDAMACLAAPVTIVTTVDVHDTPWGFTASAVCSLSLDPPLLLVSIARSSSCFETFRTAPRFVVNVLGAEHRELAARFAQHGADRFAAAEFRRADGTRLPYLPDATAVVHCATDDRLDGGDHLMLVGRVLTASARAGQPLVWHQRAFGTLG</sequence>
<evidence type="ECO:0000259" key="2">
    <source>
        <dbReference type="SMART" id="SM00903"/>
    </source>
</evidence>
<name>A0A8J7GBE9_9ACTN</name>
<dbReference type="SUPFAM" id="SSF50475">
    <property type="entry name" value="FMN-binding split barrel"/>
    <property type="match status" value="1"/>
</dbReference>
<gene>
    <name evidence="3" type="ORF">IW245_000545</name>
</gene>
<protein>
    <submittedName>
        <fullName evidence="3">Flavin reductase ActVB</fullName>
        <ecNumber evidence="3">1.5.1.-</ecNumber>
    </submittedName>
</protein>
<accession>A0A8J7GBE9</accession>
<reference evidence="3" key="1">
    <citation type="submission" date="2020-11" db="EMBL/GenBank/DDBJ databases">
        <title>Sequencing the genomes of 1000 actinobacteria strains.</title>
        <authorList>
            <person name="Klenk H.-P."/>
        </authorList>
    </citation>
    <scope>NUCLEOTIDE SEQUENCE</scope>
    <source>
        <strain evidence="3">DSM 45356</strain>
    </source>
</reference>
<dbReference type="Gene3D" id="2.30.110.10">
    <property type="entry name" value="Electron Transport, Fmn-binding Protein, Chain A"/>
    <property type="match status" value="1"/>
</dbReference>
<dbReference type="Pfam" id="PF01613">
    <property type="entry name" value="Flavin_Reduct"/>
    <property type="match status" value="1"/>
</dbReference>
<dbReference type="Proteomes" id="UP000622552">
    <property type="component" value="Unassembled WGS sequence"/>
</dbReference>
<feature type="domain" description="Flavin reductase like" evidence="2">
    <location>
        <begin position="30"/>
        <end position="174"/>
    </location>
</feature>
<dbReference type="GO" id="GO:0010181">
    <property type="term" value="F:FMN binding"/>
    <property type="evidence" value="ECO:0007669"/>
    <property type="project" value="InterPro"/>
</dbReference>
<dbReference type="GO" id="GO:0042602">
    <property type="term" value="F:riboflavin reductase (NADPH) activity"/>
    <property type="evidence" value="ECO:0007669"/>
    <property type="project" value="TreeGrafter"/>
</dbReference>
<dbReference type="GO" id="GO:0006208">
    <property type="term" value="P:pyrimidine nucleobase catabolic process"/>
    <property type="evidence" value="ECO:0007669"/>
    <property type="project" value="TreeGrafter"/>
</dbReference>
<dbReference type="SMART" id="SM00903">
    <property type="entry name" value="Flavin_Reduct"/>
    <property type="match status" value="1"/>
</dbReference>
<dbReference type="EC" id="1.5.1.-" evidence="3"/>
<keyword evidence="1 3" id="KW-0560">Oxidoreductase</keyword>
<evidence type="ECO:0000256" key="1">
    <source>
        <dbReference type="ARBA" id="ARBA00023002"/>
    </source>
</evidence>
<dbReference type="InterPro" id="IPR002563">
    <property type="entry name" value="Flavin_Rdtase-like_dom"/>
</dbReference>
<dbReference type="RefSeq" id="WP_233473192.1">
    <property type="nucleotide sequence ID" value="NZ_BONS01000033.1"/>
</dbReference>
<proteinExistence type="predicted"/>
<keyword evidence="4" id="KW-1185">Reference proteome</keyword>
<organism evidence="3 4">
    <name type="scientific">Longispora fulva</name>
    <dbReference type="NCBI Taxonomy" id="619741"/>
    <lineage>
        <taxon>Bacteria</taxon>
        <taxon>Bacillati</taxon>
        <taxon>Actinomycetota</taxon>
        <taxon>Actinomycetes</taxon>
        <taxon>Micromonosporales</taxon>
        <taxon>Micromonosporaceae</taxon>
        <taxon>Longispora</taxon>
    </lineage>
</organism>
<evidence type="ECO:0000313" key="3">
    <source>
        <dbReference type="EMBL" id="MBG6134351.1"/>
    </source>
</evidence>
<comment type="caution">
    <text evidence="3">The sequence shown here is derived from an EMBL/GenBank/DDBJ whole genome shotgun (WGS) entry which is preliminary data.</text>
</comment>